<organism evidence="7 8">
    <name type="scientific">Arachis hypogaea</name>
    <name type="common">Peanut</name>
    <dbReference type="NCBI Taxonomy" id="3818"/>
    <lineage>
        <taxon>Eukaryota</taxon>
        <taxon>Viridiplantae</taxon>
        <taxon>Streptophyta</taxon>
        <taxon>Embryophyta</taxon>
        <taxon>Tracheophyta</taxon>
        <taxon>Spermatophyta</taxon>
        <taxon>Magnoliopsida</taxon>
        <taxon>eudicotyledons</taxon>
        <taxon>Gunneridae</taxon>
        <taxon>Pentapetalae</taxon>
        <taxon>rosids</taxon>
        <taxon>fabids</taxon>
        <taxon>Fabales</taxon>
        <taxon>Fabaceae</taxon>
        <taxon>Papilionoideae</taxon>
        <taxon>50 kb inversion clade</taxon>
        <taxon>dalbergioids sensu lato</taxon>
        <taxon>Dalbergieae</taxon>
        <taxon>Pterocarpus clade</taxon>
        <taxon>Arachis</taxon>
    </lineage>
</organism>
<dbReference type="STRING" id="3818.A0A444XAB1"/>
<dbReference type="Pfam" id="PF03871">
    <property type="entry name" value="RNA_pol_Rpb5_N"/>
    <property type="match status" value="1"/>
</dbReference>
<sequence length="241" mass="27167">MTHTTLTSAHYSLLSLSVMATNANTTAGECITAFSDNGTVESSRYFHARRTVLEMLRDRGYDVPDSELTRSLAEFRSLYGQIPDAETLRISVSLRSDPSKMVLVVFMGPVDIIKKQTLKSIHDQIPDKGKLNGLLVIVQSKMTSYAKKELMESYPSKVEIFEITDLLVNMAKHLLQPKYEVLTADEKQALLMKHNLEEKQLPLMLKTEAIARYYGWEKGQVVKITHTGGLIHSLVTYRCVV</sequence>
<dbReference type="InterPro" id="IPR000783">
    <property type="entry name" value="RNA_pol_subH/Rpb5_C"/>
</dbReference>
<feature type="chain" id="PRO_5019078015" description="RNA polymerase subunit H/Rpb5 C-terminal domain-containing protein" evidence="4">
    <location>
        <begin position="29"/>
        <end position="241"/>
    </location>
</feature>
<feature type="domain" description="RNA polymerase subunit H/Rpb5 C-terminal" evidence="5">
    <location>
        <begin position="168"/>
        <end position="240"/>
    </location>
</feature>
<comment type="subcellular location">
    <subcellularLocation>
        <location evidence="1">Nucleus</location>
    </subcellularLocation>
</comment>
<dbReference type="EMBL" id="SDMP01000020">
    <property type="protein sequence ID" value="RYQ86637.1"/>
    <property type="molecule type" value="Genomic_DNA"/>
</dbReference>
<keyword evidence="4" id="KW-0732">Signal</keyword>
<dbReference type="GO" id="GO:0003899">
    <property type="term" value="F:DNA-directed RNA polymerase activity"/>
    <property type="evidence" value="ECO:0007669"/>
    <property type="project" value="InterPro"/>
</dbReference>
<reference evidence="7 8" key="1">
    <citation type="submission" date="2019-01" db="EMBL/GenBank/DDBJ databases">
        <title>Sequencing of cultivated peanut Arachis hypogaea provides insights into genome evolution and oil improvement.</title>
        <authorList>
            <person name="Chen X."/>
        </authorList>
    </citation>
    <scope>NUCLEOTIDE SEQUENCE [LARGE SCALE GENOMIC DNA]</scope>
    <source>
        <strain evidence="8">cv. Fuhuasheng</strain>
        <tissue evidence="7">Leaves</tissue>
    </source>
</reference>
<dbReference type="PIRSF" id="PIRSF000747">
    <property type="entry name" value="RPB5"/>
    <property type="match status" value="1"/>
</dbReference>
<dbReference type="InterPro" id="IPR036710">
    <property type="entry name" value="RNA_pol_Rpb5_N_sf"/>
</dbReference>
<keyword evidence="8" id="KW-1185">Reference proteome</keyword>
<dbReference type="SUPFAM" id="SSF55287">
    <property type="entry name" value="RPB5-like RNA polymerase subunit"/>
    <property type="match status" value="1"/>
</dbReference>
<evidence type="ECO:0000256" key="1">
    <source>
        <dbReference type="ARBA" id="ARBA00004123"/>
    </source>
</evidence>
<feature type="domain" description="RNA polymerase Rpb5 N-terminal" evidence="6">
    <location>
        <begin position="41"/>
        <end position="124"/>
    </location>
</feature>
<dbReference type="PANTHER" id="PTHR10535">
    <property type="entry name" value="DNA-DIRECTED RNA POLYMERASES I, II, AND III SUBUNIT RPABC1"/>
    <property type="match status" value="1"/>
</dbReference>
<comment type="similarity">
    <text evidence="3">Belongs to the archaeal Rpo5/eukaryotic RPB5 RNA polymerase subunit family.</text>
</comment>
<dbReference type="GO" id="GO:0042797">
    <property type="term" value="P:tRNA transcription by RNA polymerase III"/>
    <property type="evidence" value="ECO:0007669"/>
    <property type="project" value="TreeGrafter"/>
</dbReference>
<protein>
    <recommendedName>
        <fullName evidence="9">RNA polymerase subunit H/Rpb5 C-terminal domain-containing protein</fullName>
    </recommendedName>
</protein>
<keyword evidence="2" id="KW-0539">Nucleus</keyword>
<accession>A0A444XAB1</accession>
<dbReference type="AlphaFoldDB" id="A0A444XAB1"/>
<dbReference type="Pfam" id="PF01191">
    <property type="entry name" value="RNA_pol_Rpb5_C"/>
    <property type="match status" value="1"/>
</dbReference>
<evidence type="ECO:0000313" key="8">
    <source>
        <dbReference type="Proteomes" id="UP000289738"/>
    </source>
</evidence>
<evidence type="ECO:0000256" key="4">
    <source>
        <dbReference type="SAM" id="SignalP"/>
    </source>
</evidence>
<dbReference type="GO" id="GO:0005634">
    <property type="term" value="C:nucleus"/>
    <property type="evidence" value="ECO:0007669"/>
    <property type="project" value="UniProtKB-SubCell"/>
</dbReference>
<dbReference type="InterPro" id="IPR014381">
    <property type="entry name" value="Arch_Rpo5/euc_Rpb5"/>
</dbReference>
<dbReference type="GO" id="GO:0006362">
    <property type="term" value="P:transcription elongation by RNA polymerase I"/>
    <property type="evidence" value="ECO:0007669"/>
    <property type="project" value="TreeGrafter"/>
</dbReference>
<comment type="caution">
    <text evidence="7">The sequence shown here is derived from an EMBL/GenBank/DDBJ whole genome shotgun (WGS) entry which is preliminary data.</text>
</comment>
<dbReference type="GO" id="GO:0006366">
    <property type="term" value="P:transcription by RNA polymerase II"/>
    <property type="evidence" value="ECO:0007669"/>
    <property type="project" value="TreeGrafter"/>
</dbReference>
<dbReference type="SUPFAM" id="SSF53036">
    <property type="entry name" value="Eukaryotic RPB5 N-terminal domain"/>
    <property type="match status" value="1"/>
</dbReference>
<gene>
    <name evidence="7" type="ORF">Ahy_B10g106290</name>
</gene>
<dbReference type="Gene3D" id="3.40.1340.10">
    <property type="entry name" value="RNA polymerase, Rpb5, N-terminal domain"/>
    <property type="match status" value="1"/>
</dbReference>
<evidence type="ECO:0008006" key="9">
    <source>
        <dbReference type="Google" id="ProtNLM"/>
    </source>
</evidence>
<dbReference type="PANTHER" id="PTHR10535:SF12">
    <property type="entry name" value="DNA-DIRECTED RNA POLYMERASE V SUBUNIT 5C"/>
    <property type="match status" value="1"/>
</dbReference>
<dbReference type="Gene3D" id="3.90.940.20">
    <property type="entry name" value="RPB5-like RNA polymerase subunit"/>
    <property type="match status" value="1"/>
</dbReference>
<evidence type="ECO:0000256" key="2">
    <source>
        <dbReference type="ARBA" id="ARBA00023242"/>
    </source>
</evidence>
<feature type="signal peptide" evidence="4">
    <location>
        <begin position="1"/>
        <end position="28"/>
    </location>
</feature>
<dbReference type="InterPro" id="IPR005571">
    <property type="entry name" value="RNA_pol_Rpb5_N"/>
</dbReference>
<name>A0A444XAB1_ARAHY</name>
<dbReference type="Proteomes" id="UP000289738">
    <property type="component" value="Chromosome B10"/>
</dbReference>
<evidence type="ECO:0000313" key="7">
    <source>
        <dbReference type="EMBL" id="RYQ86637.1"/>
    </source>
</evidence>
<evidence type="ECO:0000259" key="6">
    <source>
        <dbReference type="Pfam" id="PF03871"/>
    </source>
</evidence>
<evidence type="ECO:0000259" key="5">
    <source>
        <dbReference type="Pfam" id="PF01191"/>
    </source>
</evidence>
<dbReference type="InterPro" id="IPR035913">
    <property type="entry name" value="RPB5-like_sf"/>
</dbReference>
<proteinExistence type="inferred from homology"/>
<evidence type="ECO:0000256" key="3">
    <source>
        <dbReference type="ARBA" id="ARBA00025765"/>
    </source>
</evidence>
<dbReference type="GO" id="GO:0003677">
    <property type="term" value="F:DNA binding"/>
    <property type="evidence" value="ECO:0007669"/>
    <property type="project" value="InterPro"/>
</dbReference>